<evidence type="ECO:0000256" key="15">
    <source>
        <dbReference type="ARBA" id="ARBA00023141"/>
    </source>
</evidence>
<evidence type="ECO:0000259" key="19">
    <source>
        <dbReference type="Pfam" id="PF01761"/>
    </source>
</evidence>
<dbReference type="InterPro" id="IPR030960">
    <property type="entry name" value="DHQS/DOIS_N"/>
</dbReference>
<dbReference type="InterPro" id="IPR016037">
    <property type="entry name" value="DHQ_synth_AroB"/>
</dbReference>
<dbReference type="PANTHER" id="PTHR43622:SF7">
    <property type="entry name" value="3-DEHYDROQUINATE SYNTHASE, CHLOROPLASTIC"/>
    <property type="match status" value="1"/>
</dbReference>
<dbReference type="RefSeq" id="WP_331786439.1">
    <property type="nucleotide sequence ID" value="NZ_JAVFKM010000004.1"/>
</dbReference>
<comment type="pathway">
    <text evidence="5">Metabolic intermediate biosynthesis; chorismate biosynthesis; chorismate from D-erythrose 4-phosphate and phosphoenolpyruvate: step 2/7.</text>
</comment>
<accession>A0ABU7WQS0</accession>
<dbReference type="Gene3D" id="3.40.50.1970">
    <property type="match status" value="1"/>
</dbReference>
<keyword evidence="13" id="KW-0862">Zinc</keyword>
<evidence type="ECO:0000313" key="21">
    <source>
        <dbReference type="EMBL" id="MEF3113861.1"/>
    </source>
</evidence>
<organism evidence="21 22">
    <name type="scientific">Streptomyces chrestomyceticus</name>
    <dbReference type="NCBI Taxonomy" id="68185"/>
    <lineage>
        <taxon>Bacteria</taxon>
        <taxon>Bacillati</taxon>
        <taxon>Actinomycetota</taxon>
        <taxon>Actinomycetes</taxon>
        <taxon>Kitasatosporales</taxon>
        <taxon>Streptomycetaceae</taxon>
        <taxon>Streptomyces</taxon>
    </lineage>
</organism>
<comment type="cofactor">
    <cofactor evidence="2">
        <name>NAD(+)</name>
        <dbReference type="ChEBI" id="CHEBI:57540"/>
    </cofactor>
</comment>
<dbReference type="NCBIfam" id="TIGR01357">
    <property type="entry name" value="aroB"/>
    <property type="match status" value="1"/>
</dbReference>
<dbReference type="Proteomes" id="UP001348265">
    <property type="component" value="Unassembled WGS sequence"/>
</dbReference>
<protein>
    <recommendedName>
        <fullName evidence="8 18">3-dehydroquinate synthase</fullName>
        <ecNumber evidence="7 18">4.2.3.4</ecNumber>
    </recommendedName>
</protein>
<dbReference type="InterPro" id="IPR056179">
    <property type="entry name" value="DHQS_C"/>
</dbReference>
<evidence type="ECO:0000256" key="13">
    <source>
        <dbReference type="ARBA" id="ARBA00022833"/>
    </source>
</evidence>
<evidence type="ECO:0000256" key="9">
    <source>
        <dbReference type="ARBA" id="ARBA00022490"/>
    </source>
</evidence>
<comment type="cofactor">
    <cofactor evidence="3">
        <name>Co(2+)</name>
        <dbReference type="ChEBI" id="CHEBI:48828"/>
    </cofactor>
</comment>
<dbReference type="EC" id="4.2.3.4" evidence="7 18"/>
<dbReference type="PIRSF" id="PIRSF001455">
    <property type="entry name" value="DHQ_synth"/>
    <property type="match status" value="1"/>
</dbReference>
<evidence type="ECO:0000256" key="10">
    <source>
        <dbReference type="ARBA" id="ARBA00022605"/>
    </source>
</evidence>
<keyword evidence="22" id="KW-1185">Reference proteome</keyword>
<evidence type="ECO:0000256" key="4">
    <source>
        <dbReference type="ARBA" id="ARBA00004496"/>
    </source>
</evidence>
<evidence type="ECO:0000256" key="5">
    <source>
        <dbReference type="ARBA" id="ARBA00004661"/>
    </source>
</evidence>
<dbReference type="PANTHER" id="PTHR43622">
    <property type="entry name" value="3-DEHYDROQUINATE SYNTHASE"/>
    <property type="match status" value="1"/>
</dbReference>
<evidence type="ECO:0000256" key="11">
    <source>
        <dbReference type="ARBA" id="ARBA00022723"/>
    </source>
</evidence>
<keyword evidence="12" id="KW-0547">Nucleotide-binding</keyword>
<evidence type="ECO:0000256" key="1">
    <source>
        <dbReference type="ARBA" id="ARBA00001393"/>
    </source>
</evidence>
<dbReference type="SUPFAM" id="SSF56796">
    <property type="entry name" value="Dehydroquinate synthase-like"/>
    <property type="match status" value="1"/>
</dbReference>
<dbReference type="InterPro" id="IPR050071">
    <property type="entry name" value="Dehydroquinate_synthase"/>
</dbReference>
<comment type="caution">
    <text evidence="21">The sequence shown here is derived from an EMBL/GenBank/DDBJ whole genome shotgun (WGS) entry which is preliminary data.</text>
</comment>
<dbReference type="InterPro" id="IPR030963">
    <property type="entry name" value="DHQ_synth_fam"/>
</dbReference>
<evidence type="ECO:0000256" key="18">
    <source>
        <dbReference type="NCBIfam" id="TIGR01357"/>
    </source>
</evidence>
<evidence type="ECO:0000256" key="6">
    <source>
        <dbReference type="ARBA" id="ARBA00005412"/>
    </source>
</evidence>
<evidence type="ECO:0000256" key="8">
    <source>
        <dbReference type="ARBA" id="ARBA00017684"/>
    </source>
</evidence>
<dbReference type="EMBL" id="JAVFKM010000004">
    <property type="protein sequence ID" value="MEF3113861.1"/>
    <property type="molecule type" value="Genomic_DNA"/>
</dbReference>
<feature type="domain" description="3-dehydroquinate synthase N-terminal" evidence="19">
    <location>
        <begin position="75"/>
        <end position="187"/>
    </location>
</feature>
<evidence type="ECO:0000256" key="14">
    <source>
        <dbReference type="ARBA" id="ARBA00023027"/>
    </source>
</evidence>
<keyword evidence="11" id="KW-0479">Metal-binding</keyword>
<evidence type="ECO:0000256" key="17">
    <source>
        <dbReference type="ARBA" id="ARBA00023285"/>
    </source>
</evidence>
<evidence type="ECO:0000256" key="3">
    <source>
        <dbReference type="ARBA" id="ARBA00001941"/>
    </source>
</evidence>
<comment type="similarity">
    <text evidence="6">Belongs to the sugar phosphate cyclases superfamily. Dehydroquinate synthase family.</text>
</comment>
<keyword evidence="16 21" id="KW-0456">Lyase</keyword>
<feature type="domain" description="3-dehydroquinate synthase C-terminal" evidence="20">
    <location>
        <begin position="189"/>
        <end position="330"/>
    </location>
</feature>
<evidence type="ECO:0000256" key="12">
    <source>
        <dbReference type="ARBA" id="ARBA00022741"/>
    </source>
</evidence>
<comment type="catalytic activity">
    <reaction evidence="1">
        <text>7-phospho-2-dehydro-3-deoxy-D-arabino-heptonate = 3-dehydroquinate + phosphate</text>
        <dbReference type="Rhea" id="RHEA:21968"/>
        <dbReference type="ChEBI" id="CHEBI:32364"/>
        <dbReference type="ChEBI" id="CHEBI:43474"/>
        <dbReference type="ChEBI" id="CHEBI:58394"/>
        <dbReference type="EC" id="4.2.3.4"/>
    </reaction>
</comment>
<name>A0ABU7WQS0_9ACTN</name>
<sequence>MEEAVPPASATVVIRAGSATYPFTLASGQLGRIGTWREAVGTARTVAVITSRPVAALFPGALRAIAEAGARRVVLEVPDGEDAKTLQVAGRCYQALAQARFTRSDLVVALGGGTVTDLAGFVASTWKRGARLVHAPTTLLALVDAAVGGKTGINLPSGKNLAGTFYQPERVLADDTVLTSLPVRELRSGLAEVIKCGFIADPAILDRLPDPARAQARQTQRYLRLIELSVRAKAHLLADDVTDRGLRRHLNYGHTAGQAIETASGFTLRHGEAVALGMVYAARLCELLTGARGITADTQDALNRVGLPTRLQAAVSFEQMWDLMQQDKKVSPGRPSFVLSPRRGTATLACMPQREIARAAFDDVLRPERR</sequence>
<keyword evidence="10" id="KW-0028">Amino-acid biosynthesis</keyword>
<dbReference type="Pfam" id="PF01761">
    <property type="entry name" value="DHQ_synthase"/>
    <property type="match status" value="1"/>
</dbReference>
<evidence type="ECO:0000256" key="16">
    <source>
        <dbReference type="ARBA" id="ARBA00023239"/>
    </source>
</evidence>
<keyword evidence="15" id="KW-0057">Aromatic amino acid biosynthesis</keyword>
<comment type="subcellular location">
    <subcellularLocation>
        <location evidence="4">Cytoplasm</location>
    </subcellularLocation>
</comment>
<evidence type="ECO:0000256" key="7">
    <source>
        <dbReference type="ARBA" id="ARBA00013031"/>
    </source>
</evidence>
<keyword evidence="9" id="KW-0963">Cytoplasm</keyword>
<gene>
    <name evidence="21" type="primary">aroB</name>
    <name evidence="21" type="ORF">RB636_11750</name>
</gene>
<keyword evidence="17" id="KW-0170">Cobalt</keyword>
<keyword evidence="14" id="KW-0520">NAD</keyword>
<proteinExistence type="inferred from homology"/>
<dbReference type="GO" id="GO:0003856">
    <property type="term" value="F:3-dehydroquinate synthase activity"/>
    <property type="evidence" value="ECO:0007669"/>
    <property type="project" value="UniProtKB-EC"/>
</dbReference>
<dbReference type="CDD" id="cd08195">
    <property type="entry name" value="DHQS"/>
    <property type="match status" value="1"/>
</dbReference>
<evidence type="ECO:0000256" key="2">
    <source>
        <dbReference type="ARBA" id="ARBA00001911"/>
    </source>
</evidence>
<reference evidence="21 22" key="1">
    <citation type="submission" date="2023-08" db="EMBL/GenBank/DDBJ databases">
        <authorList>
            <person name="Sharma P."/>
            <person name="Verma V."/>
            <person name="Mohan M.K."/>
            <person name="Dubey A.K."/>
        </authorList>
    </citation>
    <scope>NUCLEOTIDE SEQUENCE [LARGE SCALE GENOMIC DNA]</scope>
    <source>
        <strain evidence="21 22">ADP4</strain>
    </source>
</reference>
<evidence type="ECO:0000259" key="20">
    <source>
        <dbReference type="Pfam" id="PF24621"/>
    </source>
</evidence>
<evidence type="ECO:0000313" key="22">
    <source>
        <dbReference type="Proteomes" id="UP001348265"/>
    </source>
</evidence>
<dbReference type="Pfam" id="PF24621">
    <property type="entry name" value="DHQS_C"/>
    <property type="match status" value="1"/>
</dbReference>
<dbReference type="Gene3D" id="1.20.1090.10">
    <property type="entry name" value="Dehydroquinate synthase-like - alpha domain"/>
    <property type="match status" value="1"/>
</dbReference>